<dbReference type="EMBL" id="KV427006">
    <property type="protein sequence ID" value="KZV78258.1"/>
    <property type="molecule type" value="Genomic_DNA"/>
</dbReference>
<evidence type="ECO:0000313" key="2">
    <source>
        <dbReference type="Proteomes" id="UP000077266"/>
    </source>
</evidence>
<evidence type="ECO:0000313" key="1">
    <source>
        <dbReference type="EMBL" id="KZV78258.1"/>
    </source>
</evidence>
<reference evidence="1 2" key="1">
    <citation type="journal article" date="2016" name="Mol. Biol. Evol.">
        <title>Comparative Genomics of Early-Diverging Mushroom-Forming Fungi Provides Insights into the Origins of Lignocellulose Decay Capabilities.</title>
        <authorList>
            <person name="Nagy L.G."/>
            <person name="Riley R."/>
            <person name="Tritt A."/>
            <person name="Adam C."/>
            <person name="Daum C."/>
            <person name="Floudas D."/>
            <person name="Sun H."/>
            <person name="Yadav J.S."/>
            <person name="Pangilinan J."/>
            <person name="Larsson K.H."/>
            <person name="Matsuura K."/>
            <person name="Barry K."/>
            <person name="Labutti K."/>
            <person name="Kuo R."/>
            <person name="Ohm R.A."/>
            <person name="Bhattacharya S.S."/>
            <person name="Shirouzu T."/>
            <person name="Yoshinaga Y."/>
            <person name="Martin F.M."/>
            <person name="Grigoriev I.V."/>
            <person name="Hibbett D.S."/>
        </authorList>
    </citation>
    <scope>NUCLEOTIDE SEQUENCE [LARGE SCALE GENOMIC DNA]</scope>
    <source>
        <strain evidence="1 2">HHB12029</strain>
    </source>
</reference>
<keyword evidence="2" id="KW-1185">Reference proteome</keyword>
<accession>A0A166MPJ4</accession>
<gene>
    <name evidence="1" type="ORF">EXIGLDRAFT_784095</name>
</gene>
<dbReference type="AlphaFoldDB" id="A0A166MPJ4"/>
<dbReference type="InParanoid" id="A0A166MPJ4"/>
<sequence length="257" mass="27836">MSVLPKFTFTPSNVSVPSTCSSVFDLPHAVPRNVLATFISTGWPLERIEVEMGKILSVADALGNIGRLTSRMDSYGVTCTSTIPGVTHTTSTAAVALGDMPTSSNLFLNVTTDRTKWIFPSRGCSLLLNRHEILYRFLPVEVTARAYCLAGHRGRSCWSAGSFRMLLDRVLLRSAAPTRLPFRHNSTQALSSVLHLATVFSKRPVLGPLASAFARATILLTSGNDRSLGRGQDSSSYIIGEDLAQHSLFLPGTSTHQ</sequence>
<organism evidence="1 2">
    <name type="scientific">Exidia glandulosa HHB12029</name>
    <dbReference type="NCBI Taxonomy" id="1314781"/>
    <lineage>
        <taxon>Eukaryota</taxon>
        <taxon>Fungi</taxon>
        <taxon>Dikarya</taxon>
        <taxon>Basidiomycota</taxon>
        <taxon>Agaricomycotina</taxon>
        <taxon>Agaricomycetes</taxon>
        <taxon>Auriculariales</taxon>
        <taxon>Exidiaceae</taxon>
        <taxon>Exidia</taxon>
    </lineage>
</organism>
<protein>
    <submittedName>
        <fullName evidence="1">Uncharacterized protein</fullName>
    </submittedName>
</protein>
<name>A0A166MPJ4_EXIGL</name>
<dbReference type="Proteomes" id="UP000077266">
    <property type="component" value="Unassembled WGS sequence"/>
</dbReference>
<proteinExistence type="predicted"/>